<feature type="compositionally biased region" description="Low complexity" evidence="1">
    <location>
        <begin position="107"/>
        <end position="125"/>
    </location>
</feature>
<feature type="compositionally biased region" description="Low complexity" evidence="1">
    <location>
        <begin position="31"/>
        <end position="52"/>
    </location>
</feature>
<evidence type="ECO:0000256" key="1">
    <source>
        <dbReference type="SAM" id="MobiDB-lite"/>
    </source>
</evidence>
<dbReference type="KEGG" id="saca:FFV09_15370"/>
<proteinExistence type="predicted"/>
<feature type="compositionally biased region" description="Low complexity" evidence="1">
    <location>
        <begin position="65"/>
        <end position="88"/>
    </location>
</feature>
<dbReference type="Proteomes" id="UP000316968">
    <property type="component" value="Chromosome"/>
</dbReference>
<evidence type="ECO:0000313" key="5">
    <source>
        <dbReference type="Proteomes" id="UP000316968"/>
    </source>
</evidence>
<dbReference type="EMBL" id="CP041217">
    <property type="protein sequence ID" value="QDH22102.1"/>
    <property type="molecule type" value="Genomic_DNA"/>
</dbReference>
<dbReference type="Pfam" id="PF00395">
    <property type="entry name" value="SLH"/>
    <property type="match status" value="3"/>
</dbReference>
<evidence type="ECO:0000259" key="3">
    <source>
        <dbReference type="PROSITE" id="PS51272"/>
    </source>
</evidence>
<feature type="compositionally biased region" description="Pro residues" evidence="1">
    <location>
        <begin position="126"/>
        <end position="148"/>
    </location>
</feature>
<gene>
    <name evidence="4" type="ORF">FFV09_15370</name>
</gene>
<keyword evidence="5" id="KW-1185">Reference proteome</keyword>
<feature type="chain" id="PRO_5039501472" evidence="2">
    <location>
        <begin position="32"/>
        <end position="400"/>
    </location>
</feature>
<feature type="domain" description="SLH" evidence="3">
    <location>
        <begin position="260"/>
        <end position="324"/>
    </location>
</feature>
<evidence type="ECO:0000256" key="2">
    <source>
        <dbReference type="SAM" id="SignalP"/>
    </source>
</evidence>
<name>A0A4Y6UWJ3_SACBS</name>
<feature type="signal peptide" evidence="2">
    <location>
        <begin position="1"/>
        <end position="31"/>
    </location>
</feature>
<accession>A0A4Y6UWJ3</accession>
<dbReference type="AlphaFoldDB" id="A0A4Y6UWJ3"/>
<feature type="region of interest" description="Disordered" evidence="1">
    <location>
        <begin position="31"/>
        <end position="200"/>
    </location>
</feature>
<evidence type="ECO:0000313" key="4">
    <source>
        <dbReference type="EMBL" id="QDH22102.1"/>
    </source>
</evidence>
<dbReference type="OrthoDB" id="5845122at2"/>
<reference evidence="4 5" key="1">
    <citation type="submission" date="2019-06" db="EMBL/GenBank/DDBJ databases">
        <title>Saccharibacillus brassicae sp. nov., an endophytic bacterium isolated from Chinese cabbage seeds (Brassica pekinensis).</title>
        <authorList>
            <person name="Jiang L."/>
            <person name="Lee J."/>
            <person name="Kim S.W."/>
        </authorList>
    </citation>
    <scope>NUCLEOTIDE SEQUENCE [LARGE SCALE GENOMIC DNA]</scope>
    <source>
        <strain evidence="5">KCTC 43072 / ATSA2</strain>
    </source>
</reference>
<dbReference type="PRINTS" id="PR01217">
    <property type="entry name" value="PRICHEXTENSN"/>
</dbReference>
<sequence>MHKPTTSKVRKRILILAAAALILSPSLNLPAAKAQTAAPSNSSGASAAPSPGETVSPQAAPTGEAAVPASGETSAAAAPSASTPTAASDVEPAAVDPAVTPAQPALVPSTRPVTRPTTPSTGTPSPTTPSTPPSGTPSPTTPTTPPAGTPSTVKPTTPPTGTPSTVKPTTPPAGTPSTVKPTTPPAGTPSTVKPTTPAVPAVPDPFYDILKDPNREAILALYEAEIVKPAKDRKFRPQAEIGRADFSVILGRAMNANGSIFDVYFTDPIPDWAIRYVGGLTAAGLYEGYLDGDVFGPKQPVTRAEAAAMVARAAHLESQPLPEGLGGVGNIPVWALDDVGAAYAAGLIVPTETGTLNPNKKVTRSEMAAMVAPLLEADAFTAPVEVEENDDTRPPTMPPL</sequence>
<dbReference type="InterPro" id="IPR001119">
    <property type="entry name" value="SLH_dom"/>
</dbReference>
<keyword evidence="2" id="KW-0732">Signal</keyword>
<feature type="domain" description="SLH" evidence="3">
    <location>
        <begin position="325"/>
        <end position="385"/>
    </location>
</feature>
<protein>
    <submittedName>
        <fullName evidence="4">S-layer homology domain-containing protein</fullName>
    </submittedName>
</protein>
<organism evidence="4 5">
    <name type="scientific">Saccharibacillus brassicae</name>
    <dbReference type="NCBI Taxonomy" id="2583377"/>
    <lineage>
        <taxon>Bacteria</taxon>
        <taxon>Bacillati</taxon>
        <taxon>Bacillota</taxon>
        <taxon>Bacilli</taxon>
        <taxon>Bacillales</taxon>
        <taxon>Paenibacillaceae</taxon>
        <taxon>Saccharibacillus</taxon>
    </lineage>
</organism>
<feature type="compositionally biased region" description="Low complexity" evidence="1">
    <location>
        <begin position="188"/>
        <end position="200"/>
    </location>
</feature>
<dbReference type="PROSITE" id="PS51272">
    <property type="entry name" value="SLH"/>
    <property type="match status" value="3"/>
</dbReference>
<dbReference type="RefSeq" id="WP_141448646.1">
    <property type="nucleotide sequence ID" value="NZ_CP041217.1"/>
</dbReference>
<feature type="domain" description="SLH" evidence="3">
    <location>
        <begin position="201"/>
        <end position="259"/>
    </location>
</feature>